<gene>
    <name evidence="3" type="ORF">AWW68_03450</name>
</gene>
<evidence type="ECO:0000256" key="1">
    <source>
        <dbReference type="SAM" id="Phobius"/>
    </source>
</evidence>
<dbReference type="RefSeq" id="WP_068216605.1">
    <property type="nucleotide sequence ID" value="NZ_CP139724.1"/>
</dbReference>
<proteinExistence type="predicted"/>
<dbReference type="AlphaFoldDB" id="A0A150XGJ2"/>
<dbReference type="Proteomes" id="UP000075606">
    <property type="component" value="Unassembled WGS sequence"/>
</dbReference>
<feature type="transmembrane region" description="Helical" evidence="1">
    <location>
        <begin position="142"/>
        <end position="162"/>
    </location>
</feature>
<evidence type="ECO:0000313" key="3">
    <source>
        <dbReference type="EMBL" id="KYG77836.1"/>
    </source>
</evidence>
<dbReference type="Pfam" id="PF00892">
    <property type="entry name" value="EamA"/>
    <property type="match status" value="2"/>
</dbReference>
<keyword evidence="1" id="KW-1133">Transmembrane helix</keyword>
<accession>A0A150XGJ2</accession>
<feature type="transmembrane region" description="Helical" evidence="1">
    <location>
        <begin position="5"/>
        <end position="23"/>
    </location>
</feature>
<keyword evidence="1" id="KW-0812">Transmembrane</keyword>
<dbReference type="OrthoDB" id="9150437at2"/>
<feature type="domain" description="EamA" evidence="2">
    <location>
        <begin position="8"/>
        <end position="133"/>
    </location>
</feature>
<dbReference type="SUPFAM" id="SSF103481">
    <property type="entry name" value="Multidrug resistance efflux transporter EmrE"/>
    <property type="match status" value="2"/>
</dbReference>
<dbReference type="InterPro" id="IPR000620">
    <property type="entry name" value="EamA_dom"/>
</dbReference>
<dbReference type="PANTHER" id="PTHR22911">
    <property type="entry name" value="ACYL-MALONYL CONDENSING ENZYME-RELATED"/>
    <property type="match status" value="1"/>
</dbReference>
<keyword evidence="1" id="KW-0472">Membrane</keyword>
<feature type="transmembrane region" description="Helical" evidence="1">
    <location>
        <begin position="88"/>
        <end position="107"/>
    </location>
</feature>
<dbReference type="Gene3D" id="1.10.3730.20">
    <property type="match status" value="1"/>
</dbReference>
<keyword evidence="4" id="KW-1185">Reference proteome</keyword>
<dbReference type="STRING" id="333140.AWW68_03450"/>
<feature type="transmembrane region" description="Helical" evidence="1">
    <location>
        <begin position="257"/>
        <end position="276"/>
    </location>
</feature>
<dbReference type="PANTHER" id="PTHR22911:SF137">
    <property type="entry name" value="SOLUTE CARRIER FAMILY 35 MEMBER G2-RELATED"/>
    <property type="match status" value="1"/>
</dbReference>
<sequence length="289" mass="32216">MNSRYYIEGLIAVFIFGITPIFIKEVAANAFTIGVVRLSIGMVFLYLLAGPSKISKLRKSEWRALVWIGLLFGVHWVTYFISVKLSTPSMAILSVSSFGLHMIYLNWIIKGVKPKPVDLIAVFIAVVGIYLIVPDFNLKNDVTAGILVGLASGLVFAILPFVQQRHQHIDSMTRAFGQYAFAMLVFLVFTPETNWELSQLDWIYLAILGVICTVVAHTLWLRATTMLPPTNSSLIFYLGSPIAMLTSYIFLNETMNTNKVIGACLIISANIFGVLMRRRTSYKTSSEGN</sequence>
<feature type="transmembrane region" description="Helical" evidence="1">
    <location>
        <begin position="119"/>
        <end position="136"/>
    </location>
</feature>
<evidence type="ECO:0000259" key="2">
    <source>
        <dbReference type="Pfam" id="PF00892"/>
    </source>
</evidence>
<reference evidence="3 4" key="1">
    <citation type="submission" date="2016-01" db="EMBL/GenBank/DDBJ databases">
        <title>Genome sequencing of Roseivirga spongicola UST030701-084.</title>
        <authorList>
            <person name="Selvaratnam C."/>
            <person name="Thevarajoo S."/>
            <person name="Goh K.M."/>
            <person name="Ee R."/>
            <person name="Chan K.-G."/>
            <person name="Chong C.S."/>
        </authorList>
    </citation>
    <scope>NUCLEOTIDE SEQUENCE [LARGE SCALE GENOMIC DNA]</scope>
    <source>
        <strain evidence="3 4">UST030701-084</strain>
    </source>
</reference>
<feature type="transmembrane region" description="Helical" evidence="1">
    <location>
        <begin position="234"/>
        <end position="251"/>
    </location>
</feature>
<evidence type="ECO:0000313" key="4">
    <source>
        <dbReference type="Proteomes" id="UP000075606"/>
    </source>
</evidence>
<feature type="transmembrane region" description="Helical" evidence="1">
    <location>
        <begin position="29"/>
        <end position="50"/>
    </location>
</feature>
<feature type="transmembrane region" description="Helical" evidence="1">
    <location>
        <begin position="202"/>
        <end position="222"/>
    </location>
</feature>
<feature type="transmembrane region" description="Helical" evidence="1">
    <location>
        <begin position="62"/>
        <end position="82"/>
    </location>
</feature>
<dbReference type="InterPro" id="IPR037185">
    <property type="entry name" value="EmrE-like"/>
</dbReference>
<feature type="transmembrane region" description="Helical" evidence="1">
    <location>
        <begin position="174"/>
        <end position="190"/>
    </location>
</feature>
<name>A0A150XGJ2_9BACT</name>
<protein>
    <recommendedName>
        <fullName evidence="2">EamA domain-containing protein</fullName>
    </recommendedName>
</protein>
<comment type="caution">
    <text evidence="3">The sequence shown here is derived from an EMBL/GenBank/DDBJ whole genome shotgun (WGS) entry which is preliminary data.</text>
</comment>
<organism evidence="3 4">
    <name type="scientific">Roseivirga spongicola</name>
    <dbReference type="NCBI Taxonomy" id="333140"/>
    <lineage>
        <taxon>Bacteria</taxon>
        <taxon>Pseudomonadati</taxon>
        <taxon>Bacteroidota</taxon>
        <taxon>Cytophagia</taxon>
        <taxon>Cytophagales</taxon>
        <taxon>Roseivirgaceae</taxon>
        <taxon>Roseivirga</taxon>
    </lineage>
</organism>
<dbReference type="GO" id="GO:0016020">
    <property type="term" value="C:membrane"/>
    <property type="evidence" value="ECO:0007669"/>
    <property type="project" value="InterPro"/>
</dbReference>
<dbReference type="EMBL" id="LRPC01000001">
    <property type="protein sequence ID" value="KYG77836.1"/>
    <property type="molecule type" value="Genomic_DNA"/>
</dbReference>
<feature type="domain" description="EamA" evidence="2">
    <location>
        <begin position="144"/>
        <end position="269"/>
    </location>
</feature>